<evidence type="ECO:0000313" key="4">
    <source>
        <dbReference type="Proteomes" id="UP000295717"/>
    </source>
</evidence>
<dbReference type="SUPFAM" id="SSF53335">
    <property type="entry name" value="S-adenosyl-L-methionine-dependent methyltransferases"/>
    <property type="match status" value="1"/>
</dbReference>
<organism evidence="3 4">
    <name type="scientific">Thiobaca trueperi</name>
    <dbReference type="NCBI Taxonomy" id="127458"/>
    <lineage>
        <taxon>Bacteria</taxon>
        <taxon>Pseudomonadati</taxon>
        <taxon>Pseudomonadota</taxon>
        <taxon>Gammaproteobacteria</taxon>
        <taxon>Chromatiales</taxon>
        <taxon>Chromatiaceae</taxon>
        <taxon>Thiobaca</taxon>
    </lineage>
</organism>
<dbReference type="Gene3D" id="3.40.50.12710">
    <property type="match status" value="1"/>
</dbReference>
<dbReference type="GO" id="GO:0032259">
    <property type="term" value="P:methylation"/>
    <property type="evidence" value="ECO:0007669"/>
    <property type="project" value="UniProtKB-KW"/>
</dbReference>
<dbReference type="Proteomes" id="UP000295717">
    <property type="component" value="Unassembled WGS sequence"/>
</dbReference>
<evidence type="ECO:0000313" key="3">
    <source>
        <dbReference type="EMBL" id="TCT23848.1"/>
    </source>
</evidence>
<sequence>MFSILLILPKAIVTFLEITLKNHRNPAPAETTADSDSPETRLSARLHDLICAEIAASGGLLPFDRFMDLALYAPGLGYYIAGAQKFGPGGDFVTAPELSPLFGQCLAAQCAEALERLDGGDLFEFGAGSGALAAQVLQRLDALDALPDRYLILEPSPELQARQRASIIDAAPHLADRCRWLTELPRSLRGVVLANEVLDAMPVQRFRVRGDGGIDEIFVTDEGERLAEVTAPVRSPGLSEAVAALQSEGFACASGYSSEINPHLAPWLTALSDTLDAGLVLLIDYGYPRSGYYQPDRNMGTLMCHYRHQAHDDPYRHLGLQDITAHVDFTAAAEAGEAAGFALAGFTSQAHFLLGCGIDQLLAEAPDAIDQALAAKQLLLPTAMGERFKVLGLSKGVSGPWRGFEVRDLRDRLY</sequence>
<dbReference type="InterPro" id="IPR003788">
    <property type="entry name" value="NDUFAF7"/>
</dbReference>
<name>A0A4R3N3X3_9GAMM</name>
<dbReference type="AlphaFoldDB" id="A0A4R3N3X3"/>
<protein>
    <submittedName>
        <fullName evidence="3">SAM-dependent MidA family methyltransferase</fullName>
    </submittedName>
</protein>
<reference evidence="3 4" key="1">
    <citation type="submission" date="2019-03" db="EMBL/GenBank/DDBJ databases">
        <title>Genomic Encyclopedia of Type Strains, Phase IV (KMG-IV): sequencing the most valuable type-strain genomes for metagenomic binning, comparative biology and taxonomic classification.</title>
        <authorList>
            <person name="Goeker M."/>
        </authorList>
    </citation>
    <scope>NUCLEOTIDE SEQUENCE [LARGE SCALE GENOMIC DNA]</scope>
    <source>
        <strain evidence="3 4">DSM 13587</strain>
    </source>
</reference>
<comment type="caution">
    <text evidence="3">The sequence shown here is derived from an EMBL/GenBank/DDBJ whole genome shotgun (WGS) entry which is preliminary data.</text>
</comment>
<keyword evidence="4" id="KW-1185">Reference proteome</keyword>
<keyword evidence="2 3" id="KW-0808">Transferase</keyword>
<accession>A0A4R3N3X3</accession>
<dbReference type="PANTHER" id="PTHR12049">
    <property type="entry name" value="PROTEIN ARGININE METHYLTRANSFERASE NDUFAF7, MITOCHONDRIAL"/>
    <property type="match status" value="1"/>
</dbReference>
<evidence type="ECO:0000256" key="1">
    <source>
        <dbReference type="ARBA" id="ARBA00022603"/>
    </source>
</evidence>
<keyword evidence="1 3" id="KW-0489">Methyltransferase</keyword>
<proteinExistence type="predicted"/>
<dbReference type="GO" id="GO:0035243">
    <property type="term" value="F:protein-arginine omega-N symmetric methyltransferase activity"/>
    <property type="evidence" value="ECO:0007669"/>
    <property type="project" value="TreeGrafter"/>
</dbReference>
<dbReference type="InterPro" id="IPR038375">
    <property type="entry name" value="NDUFAF7_sf"/>
</dbReference>
<gene>
    <name evidence="3" type="ORF">EDC35_101162</name>
</gene>
<dbReference type="PANTHER" id="PTHR12049:SF7">
    <property type="entry name" value="PROTEIN ARGININE METHYLTRANSFERASE NDUFAF7, MITOCHONDRIAL"/>
    <property type="match status" value="1"/>
</dbReference>
<dbReference type="EMBL" id="SMAO01000001">
    <property type="protein sequence ID" value="TCT23848.1"/>
    <property type="molecule type" value="Genomic_DNA"/>
</dbReference>
<dbReference type="InterPro" id="IPR029063">
    <property type="entry name" value="SAM-dependent_MTases_sf"/>
</dbReference>
<dbReference type="Pfam" id="PF02636">
    <property type="entry name" value="Methyltransf_28"/>
    <property type="match status" value="1"/>
</dbReference>
<evidence type="ECO:0000256" key="2">
    <source>
        <dbReference type="ARBA" id="ARBA00022679"/>
    </source>
</evidence>